<gene>
    <name evidence="4" type="ORF">FRY97_08765</name>
</gene>
<sequence>MRVLIAEDEELAAERLADLICEAHPGARIAAIADTVEGAVEWLHKGEAIDLAFFDIQLADGASFDIFQQADVPCPVIFATAFDQYLMQAFKVNSIDYLLKPFNLEDVRQAFVKYEQLKRSMRAGAPDVSQLIQALNPVGRGYRQRFVVKTGPHLFSVRASEVACFFTAHKTTWLALAEGGRKFALDFTLEQLEEMLDPTDFFRANRQYIVHAEAVRKATVYSGARLKVELANGEELVVSRERVASFKMWMGG</sequence>
<dbReference type="InterPro" id="IPR007492">
    <property type="entry name" value="LytTR_DNA-bd_dom"/>
</dbReference>
<evidence type="ECO:0000313" key="4">
    <source>
        <dbReference type="EMBL" id="TXB63605.1"/>
    </source>
</evidence>
<dbReference type="Pfam" id="PF04397">
    <property type="entry name" value="LytTR"/>
    <property type="match status" value="1"/>
</dbReference>
<reference evidence="4 5" key="1">
    <citation type="submission" date="2019-08" db="EMBL/GenBank/DDBJ databases">
        <title>Genome of Phaeodactylibacter luteus.</title>
        <authorList>
            <person name="Bowman J.P."/>
        </authorList>
    </citation>
    <scope>NUCLEOTIDE SEQUENCE [LARGE SCALE GENOMIC DNA]</scope>
    <source>
        <strain evidence="4 5">KCTC 42180</strain>
    </source>
</reference>
<dbReference type="AlphaFoldDB" id="A0A5C6RNV8"/>
<organism evidence="4 5">
    <name type="scientific">Phaeodactylibacter luteus</name>
    <dbReference type="NCBI Taxonomy" id="1564516"/>
    <lineage>
        <taxon>Bacteria</taxon>
        <taxon>Pseudomonadati</taxon>
        <taxon>Bacteroidota</taxon>
        <taxon>Saprospiria</taxon>
        <taxon>Saprospirales</taxon>
        <taxon>Haliscomenobacteraceae</taxon>
        <taxon>Phaeodactylibacter</taxon>
    </lineage>
</organism>
<dbReference type="RefSeq" id="WP_147167075.1">
    <property type="nucleotide sequence ID" value="NZ_VOOR01000014.1"/>
</dbReference>
<dbReference type="SUPFAM" id="SSF52172">
    <property type="entry name" value="CheY-like"/>
    <property type="match status" value="1"/>
</dbReference>
<dbReference type="Proteomes" id="UP000321580">
    <property type="component" value="Unassembled WGS sequence"/>
</dbReference>
<dbReference type="InterPro" id="IPR046947">
    <property type="entry name" value="LytR-like"/>
</dbReference>
<feature type="domain" description="HTH LytTR-type" evidence="3">
    <location>
        <begin position="146"/>
        <end position="252"/>
    </location>
</feature>
<dbReference type="GO" id="GO:0003677">
    <property type="term" value="F:DNA binding"/>
    <property type="evidence" value="ECO:0007669"/>
    <property type="project" value="InterPro"/>
</dbReference>
<evidence type="ECO:0000256" key="1">
    <source>
        <dbReference type="PROSITE-ProRule" id="PRU00169"/>
    </source>
</evidence>
<dbReference type="EMBL" id="VOOR01000014">
    <property type="protein sequence ID" value="TXB63605.1"/>
    <property type="molecule type" value="Genomic_DNA"/>
</dbReference>
<dbReference type="OrthoDB" id="646623at2"/>
<feature type="domain" description="Response regulatory" evidence="2">
    <location>
        <begin position="2"/>
        <end position="115"/>
    </location>
</feature>
<dbReference type="InterPro" id="IPR011006">
    <property type="entry name" value="CheY-like_superfamily"/>
</dbReference>
<dbReference type="InterPro" id="IPR001789">
    <property type="entry name" value="Sig_transdc_resp-reg_receiver"/>
</dbReference>
<name>A0A5C6RNV8_9BACT</name>
<comment type="caution">
    <text evidence="4">The sequence shown here is derived from an EMBL/GenBank/DDBJ whole genome shotgun (WGS) entry which is preliminary data.</text>
</comment>
<dbReference type="PROSITE" id="PS50930">
    <property type="entry name" value="HTH_LYTTR"/>
    <property type="match status" value="1"/>
</dbReference>
<evidence type="ECO:0000259" key="2">
    <source>
        <dbReference type="PROSITE" id="PS50110"/>
    </source>
</evidence>
<proteinExistence type="predicted"/>
<dbReference type="PANTHER" id="PTHR37299">
    <property type="entry name" value="TRANSCRIPTIONAL REGULATOR-RELATED"/>
    <property type="match status" value="1"/>
</dbReference>
<keyword evidence="5" id="KW-1185">Reference proteome</keyword>
<feature type="modified residue" description="4-aspartylphosphate" evidence="1">
    <location>
        <position position="55"/>
    </location>
</feature>
<dbReference type="Pfam" id="PF00072">
    <property type="entry name" value="Response_reg"/>
    <property type="match status" value="1"/>
</dbReference>
<dbReference type="Gene3D" id="2.40.50.1020">
    <property type="entry name" value="LytTr DNA-binding domain"/>
    <property type="match status" value="1"/>
</dbReference>
<evidence type="ECO:0000313" key="5">
    <source>
        <dbReference type="Proteomes" id="UP000321580"/>
    </source>
</evidence>
<keyword evidence="1" id="KW-0597">Phosphoprotein</keyword>
<dbReference type="PROSITE" id="PS50110">
    <property type="entry name" value="RESPONSE_REGULATORY"/>
    <property type="match status" value="1"/>
</dbReference>
<dbReference type="SMART" id="SM00850">
    <property type="entry name" value="LytTR"/>
    <property type="match status" value="1"/>
</dbReference>
<protein>
    <submittedName>
        <fullName evidence="4">Response regulator transcription factor</fullName>
    </submittedName>
</protein>
<accession>A0A5C6RNV8</accession>
<dbReference type="GO" id="GO:0000156">
    <property type="term" value="F:phosphorelay response regulator activity"/>
    <property type="evidence" value="ECO:0007669"/>
    <property type="project" value="InterPro"/>
</dbReference>
<dbReference type="SMART" id="SM00448">
    <property type="entry name" value="REC"/>
    <property type="match status" value="1"/>
</dbReference>
<evidence type="ECO:0000259" key="3">
    <source>
        <dbReference type="PROSITE" id="PS50930"/>
    </source>
</evidence>
<dbReference type="PANTHER" id="PTHR37299:SF1">
    <property type="entry name" value="STAGE 0 SPORULATION PROTEIN A HOMOLOG"/>
    <property type="match status" value="1"/>
</dbReference>
<dbReference type="Gene3D" id="3.40.50.2300">
    <property type="match status" value="1"/>
</dbReference>